<gene>
    <name evidence="4" type="ORF">Rt10032_c08g3554</name>
</gene>
<evidence type="ECO:0000256" key="3">
    <source>
        <dbReference type="ARBA" id="ARBA00023242"/>
    </source>
</evidence>
<proteinExistence type="predicted"/>
<comment type="subcellular location">
    <subcellularLocation>
        <location evidence="1">Nucleus</location>
    </subcellularLocation>
</comment>
<dbReference type="GO" id="GO:0000972">
    <property type="term" value="P:transcription-dependent tethering of RNA polymerase II gene DNA at nuclear periphery"/>
    <property type="evidence" value="ECO:0007669"/>
    <property type="project" value="TreeGrafter"/>
</dbReference>
<protein>
    <submittedName>
        <fullName evidence="4">Uncharacterized protein</fullName>
    </submittedName>
</protein>
<accession>A0A511KGN7</accession>
<dbReference type="GO" id="GO:0017056">
    <property type="term" value="F:structural constituent of nuclear pore"/>
    <property type="evidence" value="ECO:0007669"/>
    <property type="project" value="InterPro"/>
</dbReference>
<dbReference type="OrthoDB" id="103454at2759"/>
<dbReference type="Gene3D" id="1.20.58.1380">
    <property type="match status" value="1"/>
</dbReference>
<keyword evidence="2" id="KW-0813">Transport</keyword>
<evidence type="ECO:0000256" key="1">
    <source>
        <dbReference type="ARBA" id="ARBA00004123"/>
    </source>
</evidence>
<dbReference type="AlphaFoldDB" id="A0A511KGN7"/>
<comment type="caution">
    <text evidence="4">The sequence shown here is derived from an EMBL/GenBank/DDBJ whole genome shotgun (WGS) entry which is preliminary data.</text>
</comment>
<sequence length="266" mass="28834">MGEIAFVVFTDAVVIASIAHNSTLEEAFPLRKNTDRYLGLSMPSYLPSPAASIETLSLLTSSPSIFSVSVSPSQGHRLVAPGTEGYKSRRLQTRIEQAVFFGTNLAWINDAAIDRFDHASLAFSIEALKEPPVATKKLMLSLSKLAQVAQLDHQALEGEEVQRALETVDDNLDLVNTQQNLSTLFTSLLYGTEMRIPPTEQGAVLAACVAPALTDRSALAQYLASLCARVFADESISPEDLINILTLKEDNNKHASDFATALDILL</sequence>
<reference evidence="4 5" key="1">
    <citation type="submission" date="2019-07" db="EMBL/GenBank/DDBJ databases">
        <title>Rhodotorula toruloides NBRC10032 genome sequencing.</title>
        <authorList>
            <person name="Shida Y."/>
            <person name="Takaku H."/>
            <person name="Ogasawara W."/>
            <person name="Mori K."/>
        </authorList>
    </citation>
    <scope>NUCLEOTIDE SEQUENCE [LARGE SCALE GENOMIC DNA]</scope>
    <source>
        <strain evidence="4 5">NBRC10032</strain>
    </source>
</reference>
<dbReference type="GO" id="GO:0031080">
    <property type="term" value="C:nuclear pore outer ring"/>
    <property type="evidence" value="ECO:0007669"/>
    <property type="project" value="TreeGrafter"/>
</dbReference>
<organism evidence="4 5">
    <name type="scientific">Rhodotorula toruloides</name>
    <name type="common">Yeast</name>
    <name type="synonym">Rhodosporidium toruloides</name>
    <dbReference type="NCBI Taxonomy" id="5286"/>
    <lineage>
        <taxon>Eukaryota</taxon>
        <taxon>Fungi</taxon>
        <taxon>Dikarya</taxon>
        <taxon>Basidiomycota</taxon>
        <taxon>Pucciniomycotina</taxon>
        <taxon>Microbotryomycetes</taxon>
        <taxon>Sporidiobolales</taxon>
        <taxon>Sporidiobolaceae</taxon>
        <taxon>Rhodotorula</taxon>
    </lineage>
</organism>
<evidence type="ECO:0000313" key="4">
    <source>
        <dbReference type="EMBL" id="GEM09537.1"/>
    </source>
</evidence>
<dbReference type="InterPro" id="IPR037624">
    <property type="entry name" value="Nup133-like"/>
</dbReference>
<evidence type="ECO:0000256" key="2">
    <source>
        <dbReference type="ARBA" id="ARBA00022448"/>
    </source>
</evidence>
<dbReference type="PANTHER" id="PTHR13405">
    <property type="entry name" value="NUCLEAR PORE COMPLEX PROTEIN NUP133"/>
    <property type="match status" value="1"/>
</dbReference>
<keyword evidence="3" id="KW-0539">Nucleus</keyword>
<dbReference type="GO" id="GO:0006606">
    <property type="term" value="P:protein import into nucleus"/>
    <property type="evidence" value="ECO:0007669"/>
    <property type="project" value="TreeGrafter"/>
</dbReference>
<dbReference type="GO" id="GO:0016973">
    <property type="term" value="P:poly(A)+ mRNA export from nucleus"/>
    <property type="evidence" value="ECO:0007669"/>
    <property type="project" value="TreeGrafter"/>
</dbReference>
<dbReference type="PANTHER" id="PTHR13405:SF11">
    <property type="entry name" value="NUCLEAR PORE COMPLEX PROTEIN NUP133"/>
    <property type="match status" value="1"/>
</dbReference>
<name>A0A511KGN7_RHOTO</name>
<dbReference type="Proteomes" id="UP000321518">
    <property type="component" value="Unassembled WGS sequence"/>
</dbReference>
<evidence type="ECO:0000313" key="5">
    <source>
        <dbReference type="Proteomes" id="UP000321518"/>
    </source>
</evidence>
<dbReference type="EMBL" id="BJWK01000008">
    <property type="protein sequence ID" value="GEM09537.1"/>
    <property type="molecule type" value="Genomic_DNA"/>
</dbReference>